<dbReference type="HAMAP" id="MF_01487">
    <property type="entry name" value="RecD"/>
    <property type="match status" value="1"/>
</dbReference>
<dbReference type="OrthoDB" id="9763659at2"/>
<feature type="domain" description="AAA+ ATPase" evidence="13">
    <location>
        <begin position="223"/>
        <end position="388"/>
    </location>
</feature>
<evidence type="ECO:0000256" key="4">
    <source>
        <dbReference type="ARBA" id="ARBA00022801"/>
    </source>
</evidence>
<evidence type="ECO:0000313" key="14">
    <source>
        <dbReference type="EMBL" id="AEI12766.1"/>
    </source>
</evidence>
<dbReference type="PANTHER" id="PTHR43788:SF6">
    <property type="entry name" value="DNA HELICASE B"/>
    <property type="match status" value="1"/>
</dbReference>
<name>F8A108_CELGA</name>
<dbReference type="InterPro" id="IPR050534">
    <property type="entry name" value="Coronavir_polyprotein_1ab"/>
</dbReference>
<dbReference type="Pfam" id="PF21185">
    <property type="entry name" value="RecD_N"/>
    <property type="match status" value="1"/>
</dbReference>
<dbReference type="Gene3D" id="3.40.50.300">
    <property type="entry name" value="P-loop containing nucleotide triphosphate hydrolases"/>
    <property type="match status" value="3"/>
</dbReference>
<sequence>MSHDVTLGGQGAVPGAFPGARDAARAWSGDASPDVPWHTEGLLAPFVAARVLTSADVHVARRVTALCGEADESVQLAAALAVRALRAGSVCVVLADVAATVVEPTDDDAGSDPLPAPFPGTPGVAPEPDGLPWPETGAWTGAVRASPAVADGADGPPDRPLRWTDGRLYLDRYWCDEVEVAEHVAARLEPVAVDEQRLTAAVQRLFPDAADDRQRAALRTAATSRLTVLTGGPGTGKTTTVARLVAALQDVAGPGLRVALAAPTGKAAARLQESVTAELQALPLDADRAAAGELRASTVHRLLGHRPGSSTRFGHDARHRLPHDVVVVDECSMMSLPLMARLLEAVRPQARVVLVGDAHQLASVEAGAVLGDLVASLPHGVVELTREHRFGAELAALAHAIREGDADRTVALLTAGGAAVEWVPTAGDAPTAREAAGLEADVRATGAALVAAARAGAVDDALHALGEHRLLLAHRHGPAGVAHWTDVVEEWVAQETGGRSAAPYPPGRPLIVTRNDRSTGLYNGDTGVVVETPDGVAVAFGAPGAHRLVAPYRLPPARSVHAMTVHRGQGSQFTRVSVVLPPAASPLLTRELLYTAVTRARTHLRVIGSEAAVRAAVQRPVQRASGLAAGARPVTG</sequence>
<dbReference type="GO" id="GO:0003677">
    <property type="term" value="F:DNA binding"/>
    <property type="evidence" value="ECO:0007669"/>
    <property type="project" value="UniProtKB-UniRule"/>
</dbReference>
<dbReference type="CDD" id="cd17933">
    <property type="entry name" value="DEXSc_RecD-like"/>
    <property type="match status" value="1"/>
</dbReference>
<dbReference type="InterPro" id="IPR006344">
    <property type="entry name" value="RecD"/>
</dbReference>
<dbReference type="AlphaFoldDB" id="F8A108"/>
<dbReference type="SMART" id="SM00382">
    <property type="entry name" value="AAA"/>
    <property type="match status" value="1"/>
</dbReference>
<keyword evidence="4 11" id="KW-0378">Hydrolase</keyword>
<evidence type="ECO:0000256" key="2">
    <source>
        <dbReference type="ARBA" id="ARBA00022741"/>
    </source>
</evidence>
<keyword evidence="6 11" id="KW-0269">Exonuclease</keyword>
<evidence type="ECO:0000313" key="15">
    <source>
        <dbReference type="Proteomes" id="UP000000485"/>
    </source>
</evidence>
<dbReference type="Pfam" id="PF13538">
    <property type="entry name" value="UvrD_C_2"/>
    <property type="match status" value="1"/>
</dbReference>
<gene>
    <name evidence="11" type="primary">recD</name>
    <name evidence="14" type="ordered locus">Celgi_2266</name>
</gene>
<dbReference type="InterPro" id="IPR027785">
    <property type="entry name" value="UvrD-like_helicase_C"/>
</dbReference>
<dbReference type="InterPro" id="IPR003593">
    <property type="entry name" value="AAA+_ATPase"/>
</dbReference>
<comment type="subunit">
    <text evidence="11">Heterotrimer of RecB, RecC and RecD. All subunits contribute to DNA-binding.</text>
</comment>
<protein>
    <recommendedName>
        <fullName evidence="11">RecBCD enzyme subunit RecD</fullName>
        <ecNumber evidence="11">5.6.2.3</ecNumber>
    </recommendedName>
    <alternativeName>
        <fullName evidence="11">DNA 5'-3' helicase subunit RecD</fullName>
    </alternativeName>
    <alternativeName>
        <fullName evidence="11">Exonuclease V subunit RecD</fullName>
        <shortName evidence="11">ExoV subunit RecD</shortName>
    </alternativeName>
    <alternativeName>
        <fullName evidence="11">Helicase/nuclease RecBCD subunit RecD</fullName>
    </alternativeName>
</protein>
<dbReference type="eggNOG" id="COG0507">
    <property type="taxonomic scope" value="Bacteria"/>
</dbReference>
<feature type="binding site" evidence="11">
    <location>
        <begin position="231"/>
        <end position="238"/>
    </location>
    <ligand>
        <name>ATP</name>
        <dbReference type="ChEBI" id="CHEBI:30616"/>
    </ligand>
</feature>
<dbReference type="InterPro" id="IPR027417">
    <property type="entry name" value="P-loop_NTPase"/>
</dbReference>
<keyword evidence="8 11" id="KW-0238">DNA-binding</keyword>
<accession>F8A108</accession>
<evidence type="ECO:0000256" key="3">
    <source>
        <dbReference type="ARBA" id="ARBA00022763"/>
    </source>
</evidence>
<keyword evidence="2 11" id="KW-0547">Nucleotide-binding</keyword>
<dbReference type="Proteomes" id="UP000000485">
    <property type="component" value="Chromosome"/>
</dbReference>
<evidence type="ECO:0000256" key="7">
    <source>
        <dbReference type="ARBA" id="ARBA00022840"/>
    </source>
</evidence>
<comment type="function">
    <text evidence="11">A helicase/nuclease that prepares dsDNA breaks (DSB) for recombinational DNA repair. Binds to DSBs and unwinds DNA via a highly rapid and processive ATP-dependent bidirectional helicase activity. Unwinds dsDNA until it encounters a Chi (crossover hotspot instigator) sequence from the 3' direction. Cuts ssDNA a few nucleotides 3' to the Chi site. The properties and activities of the enzyme are changed at Chi. The Chi-altered holoenzyme produces a long 3'-ssDNA overhang and facilitates RecA-binding to the ssDNA for homologous DNA recombination and repair. Holoenzyme degrades any linearized DNA that is unable to undergo homologous recombination. In the holoenzyme this subunit has ssDNA-dependent ATPase and 5'-3' helicase activity. When added to pre-assembled RecBC greatly stimulates nuclease activity and augments holoenzyme processivity. Negatively regulates the RecA-loading ability of RecBCD.</text>
</comment>
<evidence type="ECO:0000256" key="1">
    <source>
        <dbReference type="ARBA" id="ARBA00022722"/>
    </source>
</evidence>
<evidence type="ECO:0000256" key="8">
    <source>
        <dbReference type="ARBA" id="ARBA00023125"/>
    </source>
</evidence>
<evidence type="ECO:0000256" key="12">
    <source>
        <dbReference type="SAM" id="MobiDB-lite"/>
    </source>
</evidence>
<dbReference type="RefSeq" id="WP_013884284.1">
    <property type="nucleotide sequence ID" value="NC_015671.1"/>
</dbReference>
<evidence type="ECO:0000256" key="10">
    <source>
        <dbReference type="ARBA" id="ARBA00023235"/>
    </source>
</evidence>
<keyword evidence="1 11" id="KW-0540">Nuclease</keyword>
<dbReference type="GO" id="GO:0043139">
    <property type="term" value="F:5'-3' DNA helicase activity"/>
    <property type="evidence" value="ECO:0007669"/>
    <property type="project" value="UniProtKB-UniRule"/>
</dbReference>
<dbReference type="GO" id="GO:0005524">
    <property type="term" value="F:ATP binding"/>
    <property type="evidence" value="ECO:0007669"/>
    <property type="project" value="UniProtKB-UniRule"/>
</dbReference>
<comment type="miscellaneous">
    <text evidence="11">In the RecBCD complex, RecB has a slow 3'-5' helicase, an exonuclease activity and loads RecA onto ssDNA, RecD has a fast 5'-3' helicase activity, while RecC stimulates the ATPase and processivity of the RecB helicase and contributes to recognition of the Chi site.</text>
</comment>
<dbReference type="Gene3D" id="1.10.10.1020">
    <property type="entry name" value="RecBCD complex, subunit RecD, N-terminal domain"/>
    <property type="match status" value="1"/>
</dbReference>
<dbReference type="EC" id="5.6.2.3" evidence="11"/>
<dbReference type="HOGENOM" id="CLU_007524_1_3_11"/>
<dbReference type="NCBIfam" id="TIGR01447">
    <property type="entry name" value="recD"/>
    <property type="match status" value="1"/>
</dbReference>
<reference evidence="15" key="1">
    <citation type="submission" date="2011-04" db="EMBL/GenBank/DDBJ databases">
        <title>Complete sequence of Cellvibrio gilvus ATCC 13127.</title>
        <authorList>
            <person name="Lucas S."/>
            <person name="Han J."/>
            <person name="Lapidus A."/>
            <person name="Cheng J.-F."/>
            <person name="Goodwin L."/>
            <person name="Pitluck S."/>
            <person name="Peters L."/>
            <person name="Munk A."/>
            <person name="Detter J.C."/>
            <person name="Han C."/>
            <person name="Tapia R."/>
            <person name="Land M."/>
            <person name="Hauser L."/>
            <person name="Kyrpides N."/>
            <person name="Ivanova N."/>
            <person name="Ovchinnikova G."/>
            <person name="Pagani I."/>
            <person name="Mead D."/>
            <person name="Brumm P."/>
            <person name="Woyke T."/>
        </authorList>
    </citation>
    <scope>NUCLEOTIDE SEQUENCE [LARGE SCALE GENOMIC DNA]</scope>
    <source>
        <strain evidence="15">ATCC 13127 / NRRL B-14078</strain>
    </source>
</reference>
<dbReference type="STRING" id="593907.Celgi_2266"/>
<keyword evidence="3 11" id="KW-0227">DNA damage</keyword>
<dbReference type="CDD" id="cd18809">
    <property type="entry name" value="SF1_C_RecD"/>
    <property type="match status" value="1"/>
</dbReference>
<dbReference type="EMBL" id="CP002665">
    <property type="protein sequence ID" value="AEI12766.1"/>
    <property type="molecule type" value="Genomic_DNA"/>
</dbReference>
<dbReference type="PANTHER" id="PTHR43788">
    <property type="entry name" value="DNA2/NAM7 HELICASE FAMILY MEMBER"/>
    <property type="match status" value="1"/>
</dbReference>
<keyword evidence="7 11" id="KW-0067">ATP-binding</keyword>
<dbReference type="GO" id="GO:0016887">
    <property type="term" value="F:ATP hydrolysis activity"/>
    <property type="evidence" value="ECO:0007669"/>
    <property type="project" value="RHEA"/>
</dbReference>
<dbReference type="GO" id="GO:0017116">
    <property type="term" value="F:single-stranded DNA helicase activity"/>
    <property type="evidence" value="ECO:0007669"/>
    <property type="project" value="TreeGrafter"/>
</dbReference>
<organism evidence="14 15">
    <name type="scientific">Cellulomonas gilvus (strain ATCC 13127 / NRRL B-14078)</name>
    <name type="common">Cellvibrio gilvus</name>
    <dbReference type="NCBI Taxonomy" id="593907"/>
    <lineage>
        <taxon>Bacteria</taxon>
        <taxon>Bacillati</taxon>
        <taxon>Actinomycetota</taxon>
        <taxon>Actinomycetes</taxon>
        <taxon>Micrococcales</taxon>
        <taxon>Cellulomonadaceae</taxon>
        <taxon>Cellulomonas</taxon>
    </lineage>
</organism>
<evidence type="ECO:0000256" key="5">
    <source>
        <dbReference type="ARBA" id="ARBA00022806"/>
    </source>
</evidence>
<evidence type="ECO:0000259" key="13">
    <source>
        <dbReference type="SMART" id="SM00382"/>
    </source>
</evidence>
<dbReference type="GO" id="GO:0000724">
    <property type="term" value="P:double-strand break repair via homologous recombination"/>
    <property type="evidence" value="ECO:0007669"/>
    <property type="project" value="UniProtKB-UniRule"/>
</dbReference>
<dbReference type="KEGG" id="cga:Celgi_2266"/>
<dbReference type="InterPro" id="IPR041851">
    <property type="entry name" value="RecD_N_sf"/>
</dbReference>
<comment type="similarity">
    <text evidence="11">Belongs to the RecD family.</text>
</comment>
<feature type="region of interest" description="Disordered" evidence="12">
    <location>
        <begin position="104"/>
        <end position="124"/>
    </location>
</feature>
<keyword evidence="15" id="KW-1185">Reference proteome</keyword>
<dbReference type="GO" id="GO:0009338">
    <property type="term" value="C:exodeoxyribonuclease V complex"/>
    <property type="evidence" value="ECO:0007669"/>
    <property type="project" value="InterPro"/>
</dbReference>
<keyword evidence="9 11" id="KW-0234">DNA repair</keyword>
<keyword evidence="10 11" id="KW-0413">Isomerase</keyword>
<evidence type="ECO:0000256" key="9">
    <source>
        <dbReference type="ARBA" id="ARBA00023204"/>
    </source>
</evidence>
<dbReference type="SUPFAM" id="SSF52540">
    <property type="entry name" value="P-loop containing nucleoside triphosphate hydrolases"/>
    <property type="match status" value="1"/>
</dbReference>
<keyword evidence="5 11" id="KW-0347">Helicase</keyword>
<evidence type="ECO:0000256" key="11">
    <source>
        <dbReference type="HAMAP-Rule" id="MF_01487"/>
    </source>
</evidence>
<dbReference type="Pfam" id="PF13604">
    <property type="entry name" value="AAA_30"/>
    <property type="match status" value="1"/>
</dbReference>
<dbReference type="InterPro" id="IPR049550">
    <property type="entry name" value="RecD_N"/>
</dbReference>
<comment type="catalytic activity">
    <reaction evidence="11">
        <text>ATP + H2O = ADP + phosphate + H(+)</text>
        <dbReference type="Rhea" id="RHEA:13065"/>
        <dbReference type="ChEBI" id="CHEBI:15377"/>
        <dbReference type="ChEBI" id="CHEBI:15378"/>
        <dbReference type="ChEBI" id="CHEBI:30616"/>
        <dbReference type="ChEBI" id="CHEBI:43474"/>
        <dbReference type="ChEBI" id="CHEBI:456216"/>
        <dbReference type="EC" id="5.6.2.3"/>
    </reaction>
</comment>
<dbReference type="GO" id="GO:0008854">
    <property type="term" value="F:exodeoxyribonuclease V activity"/>
    <property type="evidence" value="ECO:0007669"/>
    <property type="project" value="InterPro"/>
</dbReference>
<proteinExistence type="inferred from homology"/>
<evidence type="ECO:0000256" key="6">
    <source>
        <dbReference type="ARBA" id="ARBA00022839"/>
    </source>
</evidence>